<evidence type="ECO:0000256" key="1">
    <source>
        <dbReference type="SAM" id="Phobius"/>
    </source>
</evidence>
<feature type="transmembrane region" description="Helical" evidence="1">
    <location>
        <begin position="31"/>
        <end position="56"/>
    </location>
</feature>
<accession>A0A9D4UZ55</accession>
<organism evidence="2 3">
    <name type="scientific">Adiantum capillus-veneris</name>
    <name type="common">Maidenhair fern</name>
    <dbReference type="NCBI Taxonomy" id="13818"/>
    <lineage>
        <taxon>Eukaryota</taxon>
        <taxon>Viridiplantae</taxon>
        <taxon>Streptophyta</taxon>
        <taxon>Embryophyta</taxon>
        <taxon>Tracheophyta</taxon>
        <taxon>Polypodiopsida</taxon>
        <taxon>Polypodiidae</taxon>
        <taxon>Polypodiales</taxon>
        <taxon>Pteridineae</taxon>
        <taxon>Pteridaceae</taxon>
        <taxon>Vittarioideae</taxon>
        <taxon>Adiantum</taxon>
    </lineage>
</organism>
<gene>
    <name evidence="2" type="ORF">GOP47_0008525</name>
</gene>
<evidence type="ECO:0000313" key="2">
    <source>
        <dbReference type="EMBL" id="KAI5076460.1"/>
    </source>
</evidence>
<keyword evidence="1" id="KW-0472">Membrane</keyword>
<keyword evidence="1" id="KW-0812">Transmembrane</keyword>
<proteinExistence type="predicted"/>
<name>A0A9D4UZ55_ADICA</name>
<keyword evidence="1" id="KW-1133">Transmembrane helix</keyword>
<sequence>MLCDLSLIDVLRRGGCYMIADTSNVVLQTKLLALIPFLARSTLIFFCVSLATIAIARKPEAKPRFFLLGAEQSLRHCIRDLSIRAHLHCWQRDHRHRYNTSKQIRLCRSPSSY</sequence>
<dbReference type="AlphaFoldDB" id="A0A9D4UZ55"/>
<reference evidence="2" key="1">
    <citation type="submission" date="2021-01" db="EMBL/GenBank/DDBJ databases">
        <title>Adiantum capillus-veneris genome.</title>
        <authorList>
            <person name="Fang Y."/>
            <person name="Liao Q."/>
        </authorList>
    </citation>
    <scope>NUCLEOTIDE SEQUENCE</scope>
    <source>
        <strain evidence="2">H3</strain>
        <tissue evidence="2">Leaf</tissue>
    </source>
</reference>
<protein>
    <submittedName>
        <fullName evidence="2">Uncharacterized protein</fullName>
    </submittedName>
</protein>
<evidence type="ECO:0000313" key="3">
    <source>
        <dbReference type="Proteomes" id="UP000886520"/>
    </source>
</evidence>
<keyword evidence="3" id="KW-1185">Reference proteome</keyword>
<dbReference type="Proteomes" id="UP000886520">
    <property type="component" value="Chromosome 8"/>
</dbReference>
<comment type="caution">
    <text evidence="2">The sequence shown here is derived from an EMBL/GenBank/DDBJ whole genome shotgun (WGS) entry which is preliminary data.</text>
</comment>
<dbReference type="EMBL" id="JABFUD020000008">
    <property type="protein sequence ID" value="KAI5076460.1"/>
    <property type="molecule type" value="Genomic_DNA"/>
</dbReference>